<sequence length="102" mass="11189">MRQSLRTDLQMVARIGAVLTYDQLAQAQGITGPGRIRRVAALLEALMEEDHRAGRPFLASVIVSKATGQPARGFFEKAAHLTGQPFGAAERAQHLERLKNRP</sequence>
<evidence type="ECO:0000313" key="2">
    <source>
        <dbReference type="Proteomes" id="UP000553766"/>
    </source>
</evidence>
<proteinExistence type="predicted"/>
<dbReference type="EMBL" id="JACIJS010000005">
    <property type="protein sequence ID" value="MBB5515910.1"/>
    <property type="molecule type" value="Genomic_DNA"/>
</dbReference>
<keyword evidence="2" id="KW-1185">Reference proteome</keyword>
<evidence type="ECO:0000313" key="1">
    <source>
        <dbReference type="EMBL" id="MBB5515910.1"/>
    </source>
</evidence>
<dbReference type="RefSeq" id="WP_221229364.1">
    <property type="nucleotide sequence ID" value="NZ_JACIJS010000005.1"/>
</dbReference>
<dbReference type="Proteomes" id="UP000553766">
    <property type="component" value="Unassembled WGS sequence"/>
</dbReference>
<gene>
    <name evidence="1" type="ORF">FHS89_001930</name>
</gene>
<organism evidence="1 2">
    <name type="scientific">Rubricella aquisinus</name>
    <dbReference type="NCBI Taxonomy" id="2028108"/>
    <lineage>
        <taxon>Bacteria</taxon>
        <taxon>Pseudomonadati</taxon>
        <taxon>Pseudomonadota</taxon>
        <taxon>Alphaproteobacteria</taxon>
        <taxon>Rhodobacterales</taxon>
        <taxon>Paracoccaceae</taxon>
        <taxon>Rubricella</taxon>
    </lineage>
</organism>
<dbReference type="AlphaFoldDB" id="A0A840WXL3"/>
<reference evidence="1 2" key="1">
    <citation type="submission" date="2020-08" db="EMBL/GenBank/DDBJ databases">
        <title>Genomic Encyclopedia of Type Strains, Phase IV (KMG-IV): sequencing the most valuable type-strain genomes for metagenomic binning, comparative biology and taxonomic classification.</title>
        <authorList>
            <person name="Goeker M."/>
        </authorList>
    </citation>
    <scope>NUCLEOTIDE SEQUENCE [LARGE SCALE GENOMIC DNA]</scope>
    <source>
        <strain evidence="1 2">DSM 103377</strain>
    </source>
</reference>
<accession>A0A840WXL3</accession>
<comment type="caution">
    <text evidence="1">The sequence shown here is derived from an EMBL/GenBank/DDBJ whole genome shotgun (WGS) entry which is preliminary data.</text>
</comment>
<protein>
    <submittedName>
        <fullName evidence="1">Uncharacterized protein</fullName>
    </submittedName>
</protein>
<name>A0A840WXL3_9RHOB</name>